<dbReference type="Pfam" id="PF24623">
    <property type="entry name" value="Phage_zn_bind_8"/>
    <property type="match status" value="1"/>
</dbReference>
<feature type="compositionally biased region" description="Low complexity" evidence="1">
    <location>
        <begin position="223"/>
        <end position="239"/>
    </location>
</feature>
<organism evidence="3 4">
    <name type="scientific">Streptomyces caelestis</name>
    <dbReference type="NCBI Taxonomy" id="36816"/>
    <lineage>
        <taxon>Bacteria</taxon>
        <taxon>Bacillati</taxon>
        <taxon>Actinomycetota</taxon>
        <taxon>Actinomycetes</taxon>
        <taxon>Kitasatosporales</taxon>
        <taxon>Streptomycetaceae</taxon>
        <taxon>Streptomyces</taxon>
    </lineage>
</organism>
<gene>
    <name evidence="3" type="ORF">ADK41_08160</name>
</gene>
<reference evidence="3 4" key="1">
    <citation type="submission" date="2015-07" db="EMBL/GenBank/DDBJ databases">
        <authorList>
            <person name="Noorani M."/>
        </authorList>
    </citation>
    <scope>NUCLEOTIDE SEQUENCE [LARGE SCALE GENOMIC DNA]</scope>
    <source>
        <strain evidence="3 4">NRRL B-24567</strain>
    </source>
</reference>
<dbReference type="PATRIC" id="fig|36816.3.peg.1760"/>
<dbReference type="AlphaFoldDB" id="A0A0M8QTB9"/>
<comment type="caution">
    <text evidence="3">The sequence shown here is derived from an EMBL/GenBank/DDBJ whole genome shotgun (WGS) entry which is preliminary data.</text>
</comment>
<accession>A0A0M8QTB9</accession>
<protein>
    <recommendedName>
        <fullName evidence="2">DNA-binding phage zinc finger domain-containing protein</fullName>
    </recommendedName>
</protein>
<evidence type="ECO:0000313" key="3">
    <source>
        <dbReference type="EMBL" id="KOT42804.1"/>
    </source>
</evidence>
<dbReference type="EMBL" id="LGCN01000074">
    <property type="protein sequence ID" value="KOT42804.1"/>
    <property type="molecule type" value="Genomic_DNA"/>
</dbReference>
<feature type="region of interest" description="Disordered" evidence="1">
    <location>
        <begin position="199"/>
        <end position="239"/>
    </location>
</feature>
<evidence type="ECO:0000313" key="4">
    <source>
        <dbReference type="Proteomes" id="UP000037773"/>
    </source>
</evidence>
<evidence type="ECO:0000256" key="1">
    <source>
        <dbReference type="SAM" id="MobiDB-lite"/>
    </source>
</evidence>
<dbReference type="Proteomes" id="UP000037773">
    <property type="component" value="Unassembled WGS sequence"/>
</dbReference>
<sequence length="239" mass="26129">MTVDRREIAALLAYIGRLDPRSIRTDEGEARDQLAQWHELLGDVPMATPHGWDALAAARQHYRTSPYQIQPADVVRPWESYRRNRLALHSDPTPSADPDDQAAWTAELVGTRRAVAAGIAQPTQARAITSSQEGVNPRLQARLDQIGSCIPPAARAALIPFRPARAAREAAVAQGLPDALSVRCEWCLAPVGEPCRRRRIGPNDGVRAITPRATPHPGRLDLAAQQAQHTEQDQQPALA</sequence>
<feature type="domain" description="DNA-binding phage zinc finger" evidence="2">
    <location>
        <begin position="155"/>
        <end position="234"/>
    </location>
</feature>
<dbReference type="InterPro" id="IPR056911">
    <property type="entry name" value="Phage_Znf_bind_put"/>
</dbReference>
<proteinExistence type="predicted"/>
<keyword evidence="4" id="KW-1185">Reference proteome</keyword>
<evidence type="ECO:0000259" key="2">
    <source>
        <dbReference type="Pfam" id="PF24623"/>
    </source>
</evidence>
<name>A0A0M8QTB9_9ACTN</name>